<dbReference type="HOGENOM" id="CLU_010103_1_1_1"/>
<evidence type="ECO:0000313" key="1">
    <source>
        <dbReference type="EMBL" id="KIK48597.1"/>
    </source>
</evidence>
<accession>A0A0D0BSF8</accession>
<protein>
    <submittedName>
        <fullName evidence="1">Uncharacterized protein</fullName>
    </submittedName>
</protein>
<sequence length="586" mass="66231">MTEQLPPYSTLPQPEPEPPQYTLPETFSIGRFSTRHLVRPDQLKAHLQLLAAFSHLKQRVVASESIIAGLESDSEKRWVWFVNLAVERFERWCLTIKQSDIVEQRLPPIDVTMVWHAYLLNPSWYAEDTARISKLKPLVHFTDYFPNLLANPDLLTTDAPQHERVSAWERRTKSPYDPFASAADLTHKSIECPYCQRTILSPFLRPNGKGYAQSNFSVECECAQPITKELLGLYKFANNIVEPAAPDTYLAGTLHTPRSTYDTARGDTIKKRVLSSYIIFQKNEASDPARQILINVQYDAARMRTVLNKHLKPRLLNKIMGAYTDDRVFSLDLVGAVLRQASFVKKMVDLGWTEPGYFANELDTVALQHCVARYHAFLNIMAESPASFFVPTLDIDLGWHTHQLMASRYQNDCLSLVGRYVDHDDKVEEGQLATSFDLTCRAWNDRYHVPYMHCGCPLPGDTIGQKLRRLLSSQANSNDSELLLPPKSDARAATHPSDHNAVFALHDMSTSMRRRENRARKAEMRRLRAERDGRAVKRDGNVDHGIAFLYPVPMFYYYPGGCVAAAGAVVNGGLGCAAVSLVVFGE</sequence>
<reference evidence="1 2" key="1">
    <citation type="submission" date="2014-04" db="EMBL/GenBank/DDBJ databases">
        <authorList>
            <consortium name="DOE Joint Genome Institute"/>
            <person name="Kuo A."/>
            <person name="Ruytinx J."/>
            <person name="Rineau F."/>
            <person name="Colpaert J."/>
            <person name="Kohler A."/>
            <person name="Nagy L.G."/>
            <person name="Floudas D."/>
            <person name="Copeland A."/>
            <person name="Barry K.W."/>
            <person name="Cichocki N."/>
            <person name="Veneault-Fourrey C."/>
            <person name="LaButti K."/>
            <person name="Lindquist E.A."/>
            <person name="Lipzen A."/>
            <person name="Lundell T."/>
            <person name="Morin E."/>
            <person name="Murat C."/>
            <person name="Sun H."/>
            <person name="Tunlid A."/>
            <person name="Henrissat B."/>
            <person name="Grigoriev I.V."/>
            <person name="Hibbett D.S."/>
            <person name="Martin F."/>
            <person name="Nordberg H.P."/>
            <person name="Cantor M.N."/>
            <person name="Hua S.X."/>
        </authorList>
    </citation>
    <scope>NUCLEOTIDE SEQUENCE [LARGE SCALE GENOMIC DNA]</scope>
    <source>
        <strain evidence="1 2">UH-Slu-Lm8-n1</strain>
    </source>
</reference>
<proteinExistence type="predicted"/>
<dbReference type="PANTHER" id="PTHR34365:SF7">
    <property type="entry name" value="GLYCINE-RICH DOMAIN-CONTAINING PROTEIN 1"/>
    <property type="match status" value="1"/>
</dbReference>
<dbReference type="OrthoDB" id="2684236at2759"/>
<dbReference type="STRING" id="930992.A0A0D0BSF8"/>
<dbReference type="InParanoid" id="A0A0D0BSF8"/>
<gene>
    <name evidence="1" type="ORF">CY34DRAFT_785843</name>
</gene>
<dbReference type="EMBL" id="KN835137">
    <property type="protein sequence ID" value="KIK48597.1"/>
    <property type="molecule type" value="Genomic_DNA"/>
</dbReference>
<dbReference type="PANTHER" id="PTHR34365">
    <property type="entry name" value="ENOLASE (DUF1399)"/>
    <property type="match status" value="1"/>
</dbReference>
<dbReference type="Proteomes" id="UP000054485">
    <property type="component" value="Unassembled WGS sequence"/>
</dbReference>
<dbReference type="AlphaFoldDB" id="A0A0D0BSF8"/>
<reference evidence="2" key="2">
    <citation type="submission" date="2015-01" db="EMBL/GenBank/DDBJ databases">
        <title>Evolutionary Origins and Diversification of the Mycorrhizal Mutualists.</title>
        <authorList>
            <consortium name="DOE Joint Genome Institute"/>
            <consortium name="Mycorrhizal Genomics Consortium"/>
            <person name="Kohler A."/>
            <person name="Kuo A."/>
            <person name="Nagy L.G."/>
            <person name="Floudas D."/>
            <person name="Copeland A."/>
            <person name="Barry K.W."/>
            <person name="Cichocki N."/>
            <person name="Veneault-Fourrey C."/>
            <person name="LaButti K."/>
            <person name="Lindquist E.A."/>
            <person name="Lipzen A."/>
            <person name="Lundell T."/>
            <person name="Morin E."/>
            <person name="Murat C."/>
            <person name="Riley R."/>
            <person name="Ohm R."/>
            <person name="Sun H."/>
            <person name="Tunlid A."/>
            <person name="Henrissat B."/>
            <person name="Grigoriev I.V."/>
            <person name="Hibbett D.S."/>
            <person name="Martin F."/>
        </authorList>
    </citation>
    <scope>NUCLEOTIDE SEQUENCE [LARGE SCALE GENOMIC DNA]</scope>
    <source>
        <strain evidence="2">UH-Slu-Lm8-n1</strain>
    </source>
</reference>
<evidence type="ECO:0000313" key="2">
    <source>
        <dbReference type="Proteomes" id="UP000054485"/>
    </source>
</evidence>
<organism evidence="1 2">
    <name type="scientific">Suillus luteus UH-Slu-Lm8-n1</name>
    <dbReference type="NCBI Taxonomy" id="930992"/>
    <lineage>
        <taxon>Eukaryota</taxon>
        <taxon>Fungi</taxon>
        <taxon>Dikarya</taxon>
        <taxon>Basidiomycota</taxon>
        <taxon>Agaricomycotina</taxon>
        <taxon>Agaricomycetes</taxon>
        <taxon>Agaricomycetidae</taxon>
        <taxon>Boletales</taxon>
        <taxon>Suillineae</taxon>
        <taxon>Suillaceae</taxon>
        <taxon>Suillus</taxon>
    </lineage>
</organism>
<dbReference type="InterPro" id="IPR009836">
    <property type="entry name" value="GRDP-like"/>
</dbReference>
<keyword evidence="2" id="KW-1185">Reference proteome</keyword>
<name>A0A0D0BSF8_9AGAM</name>
<dbReference type="Pfam" id="PF07173">
    <property type="entry name" value="GRDP-like"/>
    <property type="match status" value="1"/>
</dbReference>